<dbReference type="SUPFAM" id="SSF88697">
    <property type="entry name" value="PUA domain-like"/>
    <property type="match status" value="1"/>
</dbReference>
<evidence type="ECO:0000313" key="1">
    <source>
        <dbReference type="EMBL" id="ORM55890.1"/>
    </source>
</evidence>
<dbReference type="EMBL" id="MLFN01000001">
    <property type="protein sequence ID" value="ORM55890.1"/>
    <property type="molecule type" value="Genomic_DNA"/>
</dbReference>
<accession>A0A1X1C2J9</accession>
<dbReference type="Proteomes" id="UP000193933">
    <property type="component" value="Unassembled WGS sequence"/>
</dbReference>
<sequence length="112" mass="12677">MQHLSIVPRLLPAVRRGEKTHTLRWQEGDIHPGPLRYCNQQNPADTLVVWVTSVETLPLCAAAERLGKQAEWPDDVLLAGMREHYPAIELNSVVQLVHHLTPEASRQKMAED</sequence>
<evidence type="ECO:0008006" key="3">
    <source>
        <dbReference type="Google" id="ProtNLM"/>
    </source>
</evidence>
<dbReference type="RefSeq" id="WP_094119044.1">
    <property type="nucleotide sequence ID" value="NZ_MLFN01000001.1"/>
</dbReference>
<gene>
    <name evidence="1" type="ORF">HA41_00180</name>
</gene>
<comment type="caution">
    <text evidence="1">The sequence shown here is derived from an EMBL/GenBank/DDBJ whole genome shotgun (WGS) entry which is preliminary data.</text>
</comment>
<reference evidence="1 2" key="1">
    <citation type="journal article" date="2017" name="Antonie Van Leeuwenhoek">
        <title>Phylogenomic resolution of the bacterial genus Pantoea and its relationship with Erwinia and Tatumella.</title>
        <authorList>
            <person name="Palmer M."/>
            <person name="Steenkamp E.T."/>
            <person name="Coetzee M.P."/>
            <person name="Chan W.Y."/>
            <person name="van Zyl E."/>
            <person name="De Maayer P."/>
            <person name="Coutinho T.A."/>
            <person name="Blom J."/>
            <person name="Smits T.H."/>
            <person name="Duffy B."/>
            <person name="Venter S.N."/>
        </authorList>
    </citation>
    <scope>NUCLEOTIDE SEQUENCE [LARGE SCALE GENOMIC DNA]</scope>
    <source>
        <strain evidence="1 2">LMG 24534</strain>
    </source>
</reference>
<organism evidence="1 2">
    <name type="scientific">Pantoea conspicua</name>
    <dbReference type="NCBI Taxonomy" id="472705"/>
    <lineage>
        <taxon>Bacteria</taxon>
        <taxon>Pseudomonadati</taxon>
        <taxon>Pseudomonadota</taxon>
        <taxon>Gammaproteobacteria</taxon>
        <taxon>Enterobacterales</taxon>
        <taxon>Erwiniaceae</taxon>
        <taxon>Pantoea</taxon>
    </lineage>
</organism>
<dbReference type="InterPro" id="IPR015947">
    <property type="entry name" value="PUA-like_sf"/>
</dbReference>
<protein>
    <recommendedName>
        <fullName evidence="3">ASCH domain-containing protein</fullName>
    </recommendedName>
</protein>
<name>A0A1X1C2J9_9GAMM</name>
<evidence type="ECO:0000313" key="2">
    <source>
        <dbReference type="Proteomes" id="UP000193933"/>
    </source>
</evidence>
<keyword evidence="2" id="KW-1185">Reference proteome</keyword>
<dbReference type="AlphaFoldDB" id="A0A1X1C2J9"/>
<proteinExistence type="predicted"/>
<dbReference type="OrthoDB" id="6539093at2"/>